<dbReference type="InterPro" id="IPR011146">
    <property type="entry name" value="HIT-like"/>
</dbReference>
<proteinExistence type="predicted"/>
<organism evidence="5 6">
    <name type="scientific">Marivirga lumbricoides</name>
    <dbReference type="NCBI Taxonomy" id="1046115"/>
    <lineage>
        <taxon>Bacteria</taxon>
        <taxon>Pseudomonadati</taxon>
        <taxon>Bacteroidota</taxon>
        <taxon>Cytophagia</taxon>
        <taxon>Cytophagales</taxon>
        <taxon>Marivirgaceae</taxon>
        <taxon>Marivirga</taxon>
    </lineage>
</organism>
<dbReference type="PANTHER" id="PTHR46648:SF1">
    <property type="entry name" value="ADENOSINE 5'-MONOPHOSPHORAMIDASE HNT1"/>
    <property type="match status" value="1"/>
</dbReference>
<sequence length="130" mass="14563">MPSIFTKIINREVPGHIVAEDDDFIAFLDIQPLVHGHVLVVPKKEVDYIFDLGDELYTGLFKFAKRVAKAIGEKIECKRVGVAVIGLEVPHVHIHLVPLNTMSDINFSKPKLEPSQEELKKVADKIKAVL</sequence>
<dbReference type="PRINTS" id="PR00332">
    <property type="entry name" value="HISTRIAD"/>
</dbReference>
<dbReference type="InterPro" id="IPR036265">
    <property type="entry name" value="HIT-like_sf"/>
</dbReference>
<dbReference type="Pfam" id="PF01230">
    <property type="entry name" value="HIT"/>
    <property type="match status" value="1"/>
</dbReference>
<feature type="active site" description="Tele-AMP-histidine intermediate" evidence="1">
    <location>
        <position position="93"/>
    </location>
</feature>
<dbReference type="AlphaFoldDB" id="A0A2T4D3M6"/>
<reference evidence="5 6" key="1">
    <citation type="submission" date="2018-03" db="EMBL/GenBank/DDBJ databases">
        <title>Cross-interface Injection: A General Nanoliter Liquid Handling Method Applied to Single Cells Genome Amplification Automated Nanoliter Liquid Handling Applied to Single Cell Multiple Displacement Amplification.</title>
        <authorList>
            <person name="Yun J."/>
            <person name="Xu P."/>
            <person name="Xu J."/>
            <person name="Dai X."/>
            <person name="Wang Y."/>
            <person name="Zheng X."/>
            <person name="Cao C."/>
            <person name="Yi Q."/>
            <person name="Zhu Y."/>
            <person name="Wang L."/>
            <person name="Dong Z."/>
            <person name="Huang Y."/>
            <person name="Huang L."/>
            <person name="Du W."/>
        </authorList>
    </citation>
    <scope>NUCLEOTIDE SEQUENCE [LARGE SCALE GENOMIC DNA]</scope>
    <source>
        <strain evidence="5 6">Z-D1-2</strain>
    </source>
</reference>
<dbReference type="EMBL" id="PYVU01000746">
    <property type="protein sequence ID" value="PTB88420.1"/>
    <property type="molecule type" value="Genomic_DNA"/>
</dbReference>
<dbReference type="Proteomes" id="UP000240608">
    <property type="component" value="Unassembled WGS sequence"/>
</dbReference>
<dbReference type="GO" id="GO:0009117">
    <property type="term" value="P:nucleotide metabolic process"/>
    <property type="evidence" value="ECO:0007669"/>
    <property type="project" value="TreeGrafter"/>
</dbReference>
<protein>
    <submittedName>
        <fullName evidence="5">HIT family protein</fullName>
    </submittedName>
</protein>
<evidence type="ECO:0000313" key="6">
    <source>
        <dbReference type="Proteomes" id="UP000240608"/>
    </source>
</evidence>
<dbReference type="InterPro" id="IPR001310">
    <property type="entry name" value="Histidine_triad_HIT"/>
</dbReference>
<dbReference type="PANTHER" id="PTHR46648">
    <property type="entry name" value="HIT FAMILY PROTEIN 1"/>
    <property type="match status" value="1"/>
</dbReference>
<evidence type="ECO:0000256" key="3">
    <source>
        <dbReference type="PROSITE-ProRule" id="PRU00464"/>
    </source>
</evidence>
<evidence type="ECO:0000256" key="1">
    <source>
        <dbReference type="PIRSR" id="PIRSR601310-1"/>
    </source>
</evidence>
<accession>A0A2T4D3M6</accession>
<feature type="domain" description="HIT" evidence="4">
    <location>
        <begin position="4"/>
        <end position="107"/>
    </location>
</feature>
<name>A0A2T4D3M6_9BACT</name>
<feature type="short sequence motif" description="Histidine triad motif" evidence="2 3">
    <location>
        <begin position="91"/>
        <end position="95"/>
    </location>
</feature>
<evidence type="ECO:0000259" key="4">
    <source>
        <dbReference type="PROSITE" id="PS51084"/>
    </source>
</evidence>
<dbReference type="PROSITE" id="PS51084">
    <property type="entry name" value="HIT_2"/>
    <property type="match status" value="1"/>
</dbReference>
<dbReference type="Gene3D" id="3.30.428.10">
    <property type="entry name" value="HIT-like"/>
    <property type="match status" value="1"/>
</dbReference>
<evidence type="ECO:0000256" key="2">
    <source>
        <dbReference type="PIRSR" id="PIRSR601310-3"/>
    </source>
</evidence>
<gene>
    <name evidence="5" type="ORF">C9994_17765</name>
</gene>
<evidence type="ECO:0000313" key="5">
    <source>
        <dbReference type="EMBL" id="PTB88420.1"/>
    </source>
</evidence>
<dbReference type="SUPFAM" id="SSF54197">
    <property type="entry name" value="HIT-like"/>
    <property type="match status" value="1"/>
</dbReference>
<dbReference type="GO" id="GO:0003824">
    <property type="term" value="F:catalytic activity"/>
    <property type="evidence" value="ECO:0007669"/>
    <property type="project" value="InterPro"/>
</dbReference>
<comment type="caution">
    <text evidence="5">The sequence shown here is derived from an EMBL/GenBank/DDBJ whole genome shotgun (WGS) entry which is preliminary data.</text>
</comment>